<name>A0A225UJE7_9STRA</name>
<comment type="caution">
    <text evidence="1">The sequence shown here is derived from an EMBL/GenBank/DDBJ whole genome shotgun (WGS) entry which is preliminary data.</text>
</comment>
<protein>
    <recommendedName>
        <fullName evidence="3">RxLR effector protein</fullName>
    </recommendedName>
</protein>
<evidence type="ECO:0008006" key="3">
    <source>
        <dbReference type="Google" id="ProtNLM"/>
    </source>
</evidence>
<proteinExistence type="predicted"/>
<dbReference type="EMBL" id="NBNE01016424">
    <property type="protein sequence ID" value="OWY93244.1"/>
    <property type="molecule type" value="Genomic_DNA"/>
</dbReference>
<organism evidence="1 2">
    <name type="scientific">Phytophthora megakarya</name>
    <dbReference type="NCBI Taxonomy" id="4795"/>
    <lineage>
        <taxon>Eukaryota</taxon>
        <taxon>Sar</taxon>
        <taxon>Stramenopiles</taxon>
        <taxon>Oomycota</taxon>
        <taxon>Peronosporomycetes</taxon>
        <taxon>Peronosporales</taxon>
        <taxon>Peronosporaceae</taxon>
        <taxon>Phytophthora</taxon>
    </lineage>
</organism>
<dbReference type="Proteomes" id="UP000198211">
    <property type="component" value="Unassembled WGS sequence"/>
</dbReference>
<evidence type="ECO:0000313" key="2">
    <source>
        <dbReference type="Proteomes" id="UP000198211"/>
    </source>
</evidence>
<accession>A0A225UJE7</accession>
<reference evidence="2" key="1">
    <citation type="submission" date="2017-03" db="EMBL/GenBank/DDBJ databases">
        <title>Phytopthora megakarya and P. palmivora, two closely related causual agents of cacao black pod achieved similar genome size and gene model numbers by different mechanisms.</title>
        <authorList>
            <person name="Ali S."/>
            <person name="Shao J."/>
            <person name="Larry D.J."/>
            <person name="Kronmiller B."/>
            <person name="Shen D."/>
            <person name="Strem M.D."/>
            <person name="Melnick R.L."/>
            <person name="Guiltinan M.J."/>
            <person name="Tyler B.M."/>
            <person name="Meinhardt L.W."/>
            <person name="Bailey B.A."/>
        </authorList>
    </citation>
    <scope>NUCLEOTIDE SEQUENCE [LARGE SCALE GENOMIC DNA]</scope>
    <source>
        <strain evidence="2">zdho120</strain>
    </source>
</reference>
<gene>
    <name evidence="1" type="ORF">PHMEG_00037433</name>
</gene>
<dbReference type="AlphaFoldDB" id="A0A225UJE7"/>
<sequence length="159" mass="18565">MPVVSSDTFWAERIARLVRWKVKSRTEEYAMIALGLERFPPAVLETNNNAKAFMLFWLLKTDNSINGAHQNTKDIVMKVKELESMSPTQLMTLKSKDSLDSAQQNTRDLFKRMLNLKNVPRAKIEANDKYQTYKYLYGLIKKQTNKGYTSTLLEPRLRW</sequence>
<evidence type="ECO:0000313" key="1">
    <source>
        <dbReference type="EMBL" id="OWY93244.1"/>
    </source>
</evidence>
<keyword evidence="2" id="KW-1185">Reference proteome</keyword>